<dbReference type="GeneID" id="27898684"/>
<evidence type="ECO:0000313" key="3">
    <source>
        <dbReference type="EMBL" id="EMF10104.1"/>
    </source>
</evidence>
<keyword evidence="2" id="KW-0732">Signal</keyword>
<dbReference type="AlphaFoldDB" id="M3CZN6"/>
<dbReference type="EMBL" id="KB456268">
    <property type="protein sequence ID" value="EMF10104.1"/>
    <property type="molecule type" value="Genomic_DNA"/>
</dbReference>
<evidence type="ECO:0000256" key="1">
    <source>
        <dbReference type="SAM" id="MobiDB-lite"/>
    </source>
</evidence>
<dbReference type="RefSeq" id="XP_016758225.1">
    <property type="nucleotide sequence ID" value="XM_016901547.1"/>
</dbReference>
<proteinExistence type="predicted"/>
<dbReference type="HOGENOM" id="CLU_1397135_0_0_1"/>
<accession>M3CZN6</accession>
<feature type="region of interest" description="Disordered" evidence="1">
    <location>
        <begin position="79"/>
        <end position="111"/>
    </location>
</feature>
<sequence length="195" mass="20364">MPTSNILISALLAGQYAAAAYIPLNNISNQPNVVIQSITLTQTVYAPASTISTTRPRKTVTSTSTHIVYETPTVVGINPINGLPAPTARPSPSQSSTETKPSVSKSSTARMCGSGQGRFFECANPTARPSMYQTKSFSSATTLATTTRKVSLSTSQKSNVGIVITPVTTATRQVSSSKSRSNVGIVITPVTIANV</sequence>
<feature type="signal peptide" evidence="2">
    <location>
        <begin position="1"/>
        <end position="19"/>
    </location>
</feature>
<gene>
    <name evidence="3" type="ORF">SEPMUDRAFT_119827</name>
</gene>
<evidence type="ECO:0000256" key="2">
    <source>
        <dbReference type="SAM" id="SignalP"/>
    </source>
</evidence>
<dbReference type="Proteomes" id="UP000016931">
    <property type="component" value="Unassembled WGS sequence"/>
</dbReference>
<name>M3CZN6_SPHMS</name>
<keyword evidence="4" id="KW-1185">Reference proteome</keyword>
<reference evidence="3 4" key="1">
    <citation type="journal article" date="2012" name="PLoS Pathog.">
        <title>Diverse lifestyles and strategies of plant pathogenesis encoded in the genomes of eighteen Dothideomycetes fungi.</title>
        <authorList>
            <person name="Ohm R.A."/>
            <person name="Feau N."/>
            <person name="Henrissat B."/>
            <person name="Schoch C.L."/>
            <person name="Horwitz B.A."/>
            <person name="Barry K.W."/>
            <person name="Condon B.J."/>
            <person name="Copeland A.C."/>
            <person name="Dhillon B."/>
            <person name="Glaser F."/>
            <person name="Hesse C.N."/>
            <person name="Kosti I."/>
            <person name="LaButti K."/>
            <person name="Lindquist E.A."/>
            <person name="Lucas S."/>
            <person name="Salamov A.A."/>
            <person name="Bradshaw R.E."/>
            <person name="Ciuffetti L."/>
            <person name="Hamelin R.C."/>
            <person name="Kema G.H.J."/>
            <person name="Lawrence C."/>
            <person name="Scott J.A."/>
            <person name="Spatafora J.W."/>
            <person name="Turgeon B.G."/>
            <person name="de Wit P.J.G.M."/>
            <person name="Zhong S."/>
            <person name="Goodwin S.B."/>
            <person name="Grigoriev I.V."/>
        </authorList>
    </citation>
    <scope>NUCLEOTIDE SEQUENCE [LARGE SCALE GENOMIC DNA]</scope>
    <source>
        <strain evidence="3 4">SO2202</strain>
    </source>
</reference>
<organism evidence="3 4">
    <name type="scientific">Sphaerulina musiva (strain SO2202)</name>
    <name type="common">Poplar stem canker fungus</name>
    <name type="synonym">Septoria musiva</name>
    <dbReference type="NCBI Taxonomy" id="692275"/>
    <lineage>
        <taxon>Eukaryota</taxon>
        <taxon>Fungi</taxon>
        <taxon>Dikarya</taxon>
        <taxon>Ascomycota</taxon>
        <taxon>Pezizomycotina</taxon>
        <taxon>Dothideomycetes</taxon>
        <taxon>Dothideomycetidae</taxon>
        <taxon>Mycosphaerellales</taxon>
        <taxon>Mycosphaerellaceae</taxon>
        <taxon>Sphaerulina</taxon>
    </lineage>
</organism>
<feature type="compositionally biased region" description="Polar residues" evidence="1">
    <location>
        <begin position="90"/>
        <end position="109"/>
    </location>
</feature>
<feature type="chain" id="PRO_5004032961" evidence="2">
    <location>
        <begin position="20"/>
        <end position="195"/>
    </location>
</feature>
<protein>
    <submittedName>
        <fullName evidence="3">Uncharacterized protein</fullName>
    </submittedName>
</protein>
<evidence type="ECO:0000313" key="4">
    <source>
        <dbReference type="Proteomes" id="UP000016931"/>
    </source>
</evidence>